<comment type="caution">
    <text evidence="2">The sequence shown here is derived from an EMBL/GenBank/DDBJ whole genome shotgun (WGS) entry which is preliminary data.</text>
</comment>
<evidence type="ECO:0000256" key="1">
    <source>
        <dbReference type="SAM" id="MobiDB-lite"/>
    </source>
</evidence>
<dbReference type="AlphaFoldDB" id="A0AAV7SIF5"/>
<accession>A0AAV7SIF5</accession>
<dbReference type="EMBL" id="JANPWB010000008">
    <property type="protein sequence ID" value="KAJ1163817.1"/>
    <property type="molecule type" value="Genomic_DNA"/>
</dbReference>
<proteinExistence type="predicted"/>
<reference evidence="2" key="1">
    <citation type="journal article" date="2022" name="bioRxiv">
        <title>Sequencing and chromosome-scale assembly of the giantPleurodeles waltlgenome.</title>
        <authorList>
            <person name="Brown T."/>
            <person name="Elewa A."/>
            <person name="Iarovenko S."/>
            <person name="Subramanian E."/>
            <person name="Araus A.J."/>
            <person name="Petzold A."/>
            <person name="Susuki M."/>
            <person name="Suzuki K.-i.T."/>
            <person name="Hayashi T."/>
            <person name="Toyoda A."/>
            <person name="Oliveira C."/>
            <person name="Osipova E."/>
            <person name="Leigh N.D."/>
            <person name="Simon A."/>
            <person name="Yun M.H."/>
        </authorList>
    </citation>
    <scope>NUCLEOTIDE SEQUENCE</scope>
    <source>
        <strain evidence="2">20211129_DDA</strain>
        <tissue evidence="2">Liver</tissue>
    </source>
</reference>
<evidence type="ECO:0000313" key="2">
    <source>
        <dbReference type="EMBL" id="KAJ1163817.1"/>
    </source>
</evidence>
<keyword evidence="3" id="KW-1185">Reference proteome</keyword>
<gene>
    <name evidence="2" type="ORF">NDU88_004269</name>
</gene>
<sequence>MNTPLPMRTERAAAPRRPAARGEDAPSRIGPDPPQWVALERLLLSVNEGLGEPYRDDLPSAHTVNPILKATRAAWRRAHRLLGVHPLLHAQAPLWLNTGLRIGGDVLNWPQWKRASIHYTFSDPRKRHA</sequence>
<feature type="region of interest" description="Disordered" evidence="1">
    <location>
        <begin position="1"/>
        <end position="33"/>
    </location>
</feature>
<dbReference type="Proteomes" id="UP001066276">
    <property type="component" value="Chromosome 4_2"/>
</dbReference>
<protein>
    <submittedName>
        <fullName evidence="2">Uncharacterized protein</fullName>
    </submittedName>
</protein>
<evidence type="ECO:0000313" key="3">
    <source>
        <dbReference type="Proteomes" id="UP001066276"/>
    </source>
</evidence>
<organism evidence="2 3">
    <name type="scientific">Pleurodeles waltl</name>
    <name type="common">Iberian ribbed newt</name>
    <dbReference type="NCBI Taxonomy" id="8319"/>
    <lineage>
        <taxon>Eukaryota</taxon>
        <taxon>Metazoa</taxon>
        <taxon>Chordata</taxon>
        <taxon>Craniata</taxon>
        <taxon>Vertebrata</taxon>
        <taxon>Euteleostomi</taxon>
        <taxon>Amphibia</taxon>
        <taxon>Batrachia</taxon>
        <taxon>Caudata</taxon>
        <taxon>Salamandroidea</taxon>
        <taxon>Salamandridae</taxon>
        <taxon>Pleurodelinae</taxon>
        <taxon>Pleurodeles</taxon>
    </lineage>
</organism>
<name>A0AAV7SIF5_PLEWA</name>